<name>A0A397GAD2_9GLOM</name>
<accession>A0A397GAD2</accession>
<proteinExistence type="predicted"/>
<evidence type="ECO:0000313" key="1">
    <source>
        <dbReference type="EMBL" id="RHZ47962.1"/>
    </source>
</evidence>
<protein>
    <submittedName>
        <fullName evidence="1">Uncharacterized protein</fullName>
    </submittedName>
</protein>
<dbReference type="EMBL" id="PQFF01000479">
    <property type="protein sequence ID" value="RHZ47962.1"/>
    <property type="molecule type" value="Genomic_DNA"/>
</dbReference>
<evidence type="ECO:0000313" key="2">
    <source>
        <dbReference type="Proteomes" id="UP000266861"/>
    </source>
</evidence>
<comment type="caution">
    <text evidence="1">The sequence shown here is derived from an EMBL/GenBank/DDBJ whole genome shotgun (WGS) entry which is preliminary data.</text>
</comment>
<reference evidence="1 2" key="1">
    <citation type="submission" date="2018-08" db="EMBL/GenBank/DDBJ databases">
        <title>Genome and evolution of the arbuscular mycorrhizal fungus Diversispora epigaea (formerly Glomus versiforme) and its bacterial endosymbionts.</title>
        <authorList>
            <person name="Sun X."/>
            <person name="Fei Z."/>
            <person name="Harrison M."/>
        </authorList>
    </citation>
    <scope>NUCLEOTIDE SEQUENCE [LARGE SCALE GENOMIC DNA]</scope>
    <source>
        <strain evidence="1 2">IT104</strain>
    </source>
</reference>
<keyword evidence="2" id="KW-1185">Reference proteome</keyword>
<sequence>MYTYNEEPFVKWKFDTLKLNWLDKITHERDSLIYNAFNYTSLNNNQLCIIEEIVRPKGTYEIILELQKLLENKKKQKALELDNLFGNEKDFNKLNNNQLCIIEEIVRPKGTYEIILELQKLLENKKKQKALELDNLFGNEKDFNKVDNHKEISPLTINNYTNLDVIFIFDLIRFT</sequence>
<organism evidence="1 2">
    <name type="scientific">Diversispora epigaea</name>
    <dbReference type="NCBI Taxonomy" id="1348612"/>
    <lineage>
        <taxon>Eukaryota</taxon>
        <taxon>Fungi</taxon>
        <taxon>Fungi incertae sedis</taxon>
        <taxon>Mucoromycota</taxon>
        <taxon>Glomeromycotina</taxon>
        <taxon>Glomeromycetes</taxon>
        <taxon>Diversisporales</taxon>
        <taxon>Diversisporaceae</taxon>
        <taxon>Diversispora</taxon>
    </lineage>
</organism>
<dbReference type="Proteomes" id="UP000266861">
    <property type="component" value="Unassembled WGS sequence"/>
</dbReference>
<dbReference type="AlphaFoldDB" id="A0A397GAD2"/>
<gene>
    <name evidence="1" type="ORF">Glove_564g42</name>
</gene>